<evidence type="ECO:0000256" key="13">
    <source>
        <dbReference type="ARBA" id="ARBA00051157"/>
    </source>
</evidence>
<dbReference type="InterPro" id="IPR013785">
    <property type="entry name" value="Aldolase_TIM"/>
</dbReference>
<evidence type="ECO:0000256" key="11">
    <source>
        <dbReference type="ARBA" id="ARBA00023004"/>
    </source>
</evidence>
<dbReference type="GO" id="GO:0051537">
    <property type="term" value="F:2 iron, 2 sulfur cluster binding"/>
    <property type="evidence" value="ECO:0007669"/>
    <property type="project" value="UniProtKB-KW"/>
</dbReference>
<evidence type="ECO:0000256" key="3">
    <source>
        <dbReference type="ARBA" id="ARBA00011738"/>
    </source>
</evidence>
<keyword evidence="11 16" id="KW-0408">Iron</keyword>
<dbReference type="SMART" id="SM00876">
    <property type="entry name" value="BATS"/>
    <property type="match status" value="1"/>
</dbReference>
<dbReference type="Gene3D" id="3.20.20.70">
    <property type="entry name" value="Aldolase class I"/>
    <property type="match status" value="1"/>
</dbReference>
<dbReference type="SUPFAM" id="SSF102114">
    <property type="entry name" value="Radical SAM enzymes"/>
    <property type="match status" value="1"/>
</dbReference>
<evidence type="ECO:0000256" key="9">
    <source>
        <dbReference type="ARBA" id="ARBA00022723"/>
    </source>
</evidence>
<dbReference type="InterPro" id="IPR006638">
    <property type="entry name" value="Elp3/MiaA/NifB-like_rSAM"/>
</dbReference>
<evidence type="ECO:0000313" key="20">
    <source>
        <dbReference type="Proteomes" id="UP001243623"/>
    </source>
</evidence>
<keyword evidence="7 16" id="KW-0949">S-adenosyl-L-methionine</keyword>
<evidence type="ECO:0000256" key="1">
    <source>
        <dbReference type="ARBA" id="ARBA00004942"/>
    </source>
</evidence>
<feature type="binding site" evidence="16 17">
    <location>
        <position position="275"/>
    </location>
    <ligand>
        <name>[2Fe-2S] cluster</name>
        <dbReference type="ChEBI" id="CHEBI:190135"/>
    </ligand>
</feature>
<dbReference type="Pfam" id="PF06968">
    <property type="entry name" value="BATS"/>
    <property type="match status" value="1"/>
</dbReference>
<evidence type="ECO:0000256" key="12">
    <source>
        <dbReference type="ARBA" id="ARBA00023014"/>
    </source>
</evidence>
<accession>A0A9Y2AFM4</accession>
<comment type="function">
    <text evidence="14 16">Catalyzes the conversion of dethiobiotin (DTB) to biotin by the insertion of a sulfur atom into dethiobiotin via a radical-based mechanism.</text>
</comment>
<keyword evidence="10 16" id="KW-0093">Biotin biosynthesis</keyword>
<dbReference type="SFLD" id="SFLDS00029">
    <property type="entry name" value="Radical_SAM"/>
    <property type="match status" value="1"/>
</dbReference>
<evidence type="ECO:0000256" key="2">
    <source>
        <dbReference type="ARBA" id="ARBA00010765"/>
    </source>
</evidence>
<dbReference type="EC" id="2.8.1.6" evidence="4 16"/>
<dbReference type="GO" id="GO:0051539">
    <property type="term" value="F:4 iron, 4 sulfur cluster binding"/>
    <property type="evidence" value="ECO:0007669"/>
    <property type="project" value="UniProtKB-KW"/>
</dbReference>
<evidence type="ECO:0000256" key="6">
    <source>
        <dbReference type="ARBA" id="ARBA00022679"/>
    </source>
</evidence>
<comment type="catalytic activity">
    <reaction evidence="13 16">
        <text>(4R,5S)-dethiobiotin + (sulfur carrier)-SH + 2 reduced [2Fe-2S]-[ferredoxin] + 2 S-adenosyl-L-methionine = (sulfur carrier)-H + biotin + 2 5'-deoxyadenosine + 2 L-methionine + 2 oxidized [2Fe-2S]-[ferredoxin]</text>
        <dbReference type="Rhea" id="RHEA:22060"/>
        <dbReference type="Rhea" id="RHEA-COMP:10000"/>
        <dbReference type="Rhea" id="RHEA-COMP:10001"/>
        <dbReference type="Rhea" id="RHEA-COMP:14737"/>
        <dbReference type="Rhea" id="RHEA-COMP:14739"/>
        <dbReference type="ChEBI" id="CHEBI:17319"/>
        <dbReference type="ChEBI" id="CHEBI:29917"/>
        <dbReference type="ChEBI" id="CHEBI:33737"/>
        <dbReference type="ChEBI" id="CHEBI:33738"/>
        <dbReference type="ChEBI" id="CHEBI:57586"/>
        <dbReference type="ChEBI" id="CHEBI:57844"/>
        <dbReference type="ChEBI" id="CHEBI:59789"/>
        <dbReference type="ChEBI" id="CHEBI:64428"/>
        <dbReference type="ChEBI" id="CHEBI:149473"/>
        <dbReference type="EC" id="2.8.1.6"/>
    </reaction>
</comment>
<dbReference type="CDD" id="cd01335">
    <property type="entry name" value="Radical_SAM"/>
    <property type="match status" value="1"/>
</dbReference>
<dbReference type="Pfam" id="PF04055">
    <property type="entry name" value="Radical_SAM"/>
    <property type="match status" value="1"/>
</dbReference>
<keyword evidence="5 16" id="KW-0004">4Fe-4S</keyword>
<feature type="binding site" evidence="16 17">
    <location>
        <position position="75"/>
    </location>
    <ligand>
        <name>[4Fe-4S] cluster</name>
        <dbReference type="ChEBI" id="CHEBI:49883"/>
        <note>4Fe-4S-S-AdoMet</note>
    </ligand>
</feature>
<sequence length="328" mass="35800">MNGISLIVKLGEKVLNGEDISREEAESLGKIEEEDVAFLLSMADKIRSKFIGKEVDLCAIVNGRSGRCSENCKYCAQSKYHNTNVAVYPFLSVEEILAKAKEAEMGGANRFAIVTSGKGMEGDQEFPKILAAFRRILTETNLKVCCSLGALTMETARALKDAGVSRYHHNIETSRNNYKNICTTHTYEDRLKTIEIAHQAGLEVCSGGILGMNETLSDRISMAFDLRQAGVHSVPLNILNPIKGTAFEHQPPLSPLEILKSVAIFRFILPKCGIRTAGGREVNLRDLQGTALLSGISGMLVGGYLTTGGRKYQDDLKMIADLGRKAAK</sequence>
<name>A0A9Y2AFM4_9FIRM</name>
<comment type="cofactor">
    <cofactor evidence="17">
        <name>[2Fe-2S] cluster</name>
        <dbReference type="ChEBI" id="CHEBI:190135"/>
    </cofactor>
    <text evidence="17">Binds 1 [2Fe-2S] cluster. The cluster is coordinated with 3 cysteines and 1 arginine.</text>
</comment>
<evidence type="ECO:0000256" key="17">
    <source>
        <dbReference type="PIRSR" id="PIRSR001619-1"/>
    </source>
</evidence>
<dbReference type="InterPro" id="IPR024177">
    <property type="entry name" value="Biotin_synthase"/>
</dbReference>
<dbReference type="PANTHER" id="PTHR22976:SF2">
    <property type="entry name" value="BIOTIN SYNTHASE, MITOCHONDRIAL"/>
    <property type="match status" value="1"/>
</dbReference>
<dbReference type="Proteomes" id="UP001243623">
    <property type="component" value="Chromosome"/>
</dbReference>
<dbReference type="SFLD" id="SFLDG01060">
    <property type="entry name" value="BATS_domain_containing"/>
    <property type="match status" value="1"/>
</dbReference>
<evidence type="ECO:0000259" key="18">
    <source>
        <dbReference type="PROSITE" id="PS51918"/>
    </source>
</evidence>
<dbReference type="PANTHER" id="PTHR22976">
    <property type="entry name" value="BIOTIN SYNTHASE"/>
    <property type="match status" value="1"/>
</dbReference>
<comment type="caution">
    <text evidence="16">Lacks conserved residue(s) required for the propagation of feature annotation.</text>
</comment>
<keyword evidence="6 16" id="KW-0808">Transferase</keyword>
<evidence type="ECO:0000256" key="10">
    <source>
        <dbReference type="ARBA" id="ARBA00022756"/>
    </source>
</evidence>
<comment type="subunit">
    <text evidence="3 16">Homodimer.</text>
</comment>
<comment type="pathway">
    <text evidence="1 16">Cofactor biosynthesis; biotin biosynthesis; biotin from 7,8-diaminononanoate: step 2/2.</text>
</comment>
<dbReference type="FunFam" id="3.20.20.70:FF:000026">
    <property type="entry name" value="Biotin synthase"/>
    <property type="match status" value="1"/>
</dbReference>
<dbReference type="HAMAP" id="MF_01694">
    <property type="entry name" value="BioB"/>
    <property type="match status" value="1"/>
</dbReference>
<dbReference type="EMBL" id="CP120678">
    <property type="protein sequence ID" value="WIW70765.1"/>
    <property type="molecule type" value="Genomic_DNA"/>
</dbReference>
<proteinExistence type="inferred from homology"/>
<evidence type="ECO:0000256" key="4">
    <source>
        <dbReference type="ARBA" id="ARBA00012236"/>
    </source>
</evidence>
<comment type="cofactor">
    <cofactor evidence="16">
        <name>[2Fe-2S] cluster</name>
        <dbReference type="ChEBI" id="CHEBI:190135"/>
    </cofactor>
    <text evidence="16">Binds 1 [2Fe-2S] cluster. The cluster is coordinated with 3 cysteines and 1 arginine.</text>
</comment>
<evidence type="ECO:0000256" key="15">
    <source>
        <dbReference type="ARBA" id="ARBA00070199"/>
    </source>
</evidence>
<dbReference type="GO" id="GO:0005506">
    <property type="term" value="F:iron ion binding"/>
    <property type="evidence" value="ECO:0007669"/>
    <property type="project" value="UniProtKB-UniRule"/>
</dbReference>
<dbReference type="GO" id="GO:0009102">
    <property type="term" value="P:biotin biosynthetic process"/>
    <property type="evidence" value="ECO:0007669"/>
    <property type="project" value="UniProtKB-UniRule"/>
</dbReference>
<organism evidence="19 20">
    <name type="scientific">Selenobaculum gibii</name>
    <dbReference type="NCBI Taxonomy" id="3054208"/>
    <lineage>
        <taxon>Bacteria</taxon>
        <taxon>Bacillati</taxon>
        <taxon>Bacillota</taxon>
        <taxon>Negativicutes</taxon>
        <taxon>Selenomonadales</taxon>
        <taxon>Selenomonadaceae</taxon>
        <taxon>Selenobaculum</taxon>
    </lineage>
</organism>
<feature type="binding site" evidence="16 17">
    <location>
        <position position="68"/>
    </location>
    <ligand>
        <name>[4Fe-4S] cluster</name>
        <dbReference type="ChEBI" id="CHEBI:49883"/>
        <note>4Fe-4S-S-AdoMet</note>
    </ligand>
</feature>
<keyword evidence="8 16" id="KW-0001">2Fe-2S</keyword>
<feature type="domain" description="Radical SAM core" evidence="18">
    <location>
        <begin position="50"/>
        <end position="280"/>
    </location>
</feature>
<dbReference type="InterPro" id="IPR058240">
    <property type="entry name" value="rSAM_sf"/>
</dbReference>
<comment type="cofactor">
    <cofactor evidence="16 17">
        <name>[4Fe-4S] cluster</name>
        <dbReference type="ChEBI" id="CHEBI:49883"/>
    </cofactor>
    <text evidence="16 17">Binds 1 [4Fe-4S] cluster. The cluster is coordinated with 3 cysteines and an exchangeable S-adenosyl-L-methionine.</text>
</comment>
<dbReference type="NCBIfam" id="TIGR00433">
    <property type="entry name" value="bioB"/>
    <property type="match status" value="1"/>
</dbReference>
<dbReference type="AlphaFoldDB" id="A0A9Y2AFM4"/>
<dbReference type="KEGG" id="sgbi:P3F81_00075"/>
<gene>
    <name evidence="16 19" type="primary">bioB</name>
    <name evidence="19" type="ORF">P3F81_00075</name>
</gene>
<evidence type="ECO:0000256" key="8">
    <source>
        <dbReference type="ARBA" id="ARBA00022714"/>
    </source>
</evidence>
<dbReference type="PROSITE" id="PS51918">
    <property type="entry name" value="RADICAL_SAM"/>
    <property type="match status" value="1"/>
</dbReference>
<dbReference type="InterPro" id="IPR002684">
    <property type="entry name" value="Biotin_synth/BioAB"/>
</dbReference>
<evidence type="ECO:0000256" key="7">
    <source>
        <dbReference type="ARBA" id="ARBA00022691"/>
    </source>
</evidence>
<feature type="binding site" evidence="16 17">
    <location>
        <position position="205"/>
    </location>
    <ligand>
        <name>[2Fe-2S] cluster</name>
        <dbReference type="ChEBI" id="CHEBI:190135"/>
    </ligand>
</feature>
<evidence type="ECO:0000313" key="19">
    <source>
        <dbReference type="EMBL" id="WIW70765.1"/>
    </source>
</evidence>
<dbReference type="SMART" id="SM00729">
    <property type="entry name" value="Elp3"/>
    <property type="match status" value="1"/>
</dbReference>
<protein>
    <recommendedName>
        <fullName evidence="15 16">Biotin synthase</fullName>
        <ecNumber evidence="4 16">2.8.1.6</ecNumber>
    </recommendedName>
</protein>
<keyword evidence="9 16" id="KW-0479">Metal-binding</keyword>
<evidence type="ECO:0000256" key="5">
    <source>
        <dbReference type="ARBA" id="ARBA00022485"/>
    </source>
</evidence>
<keyword evidence="12 16" id="KW-0411">Iron-sulfur</keyword>
<dbReference type="InterPro" id="IPR007197">
    <property type="entry name" value="rSAM"/>
</dbReference>
<evidence type="ECO:0000256" key="16">
    <source>
        <dbReference type="HAMAP-Rule" id="MF_01694"/>
    </source>
</evidence>
<dbReference type="InterPro" id="IPR010722">
    <property type="entry name" value="BATS_dom"/>
</dbReference>
<feature type="binding site" evidence="16 17">
    <location>
        <position position="72"/>
    </location>
    <ligand>
        <name>[4Fe-4S] cluster</name>
        <dbReference type="ChEBI" id="CHEBI:49883"/>
        <note>4Fe-4S-S-AdoMet</note>
    </ligand>
</feature>
<feature type="binding site" evidence="16 17">
    <location>
        <position position="145"/>
    </location>
    <ligand>
        <name>[2Fe-2S] cluster</name>
        <dbReference type="ChEBI" id="CHEBI:190135"/>
    </ligand>
</feature>
<dbReference type="PIRSF" id="PIRSF001619">
    <property type="entry name" value="Biotin_synth"/>
    <property type="match status" value="1"/>
</dbReference>
<comment type="similarity">
    <text evidence="2 16">Belongs to the radical SAM superfamily. Biotin synthase family.</text>
</comment>
<evidence type="ECO:0000256" key="14">
    <source>
        <dbReference type="ARBA" id="ARBA00057568"/>
    </source>
</evidence>
<keyword evidence="20" id="KW-1185">Reference proteome</keyword>
<dbReference type="RefSeq" id="WP_147669352.1">
    <property type="nucleotide sequence ID" value="NZ_CP120678.1"/>
</dbReference>
<dbReference type="GO" id="GO:0004076">
    <property type="term" value="F:biotin synthase activity"/>
    <property type="evidence" value="ECO:0007669"/>
    <property type="project" value="UniProtKB-UniRule"/>
</dbReference>
<reference evidence="19" key="1">
    <citation type="submission" date="2023-03" db="EMBL/GenBank/DDBJ databases">
        <title>Selenobaculum gbiensis gen. nov. sp. nov., a new bacterium isolated from the gut microbiota of IBD patient.</title>
        <authorList>
            <person name="Yeo S."/>
            <person name="Park H."/>
            <person name="Huh C.S."/>
        </authorList>
    </citation>
    <scope>NUCLEOTIDE SEQUENCE</scope>
    <source>
        <strain evidence="19">ICN-92133</strain>
    </source>
</reference>
<dbReference type="SFLD" id="SFLDG01278">
    <property type="entry name" value="biotin_synthase_like"/>
    <property type="match status" value="1"/>
</dbReference>